<dbReference type="EMBL" id="MZZM01000025">
    <property type="protein sequence ID" value="ORJ57917.1"/>
    <property type="molecule type" value="Genomic_DNA"/>
</dbReference>
<evidence type="ECO:0000313" key="3">
    <source>
        <dbReference type="EMBL" id="ORJ57917.1"/>
    </source>
</evidence>
<dbReference type="InterPro" id="IPR021213">
    <property type="entry name" value="DUF2567"/>
</dbReference>
<feature type="transmembrane region" description="Helical" evidence="2">
    <location>
        <begin position="58"/>
        <end position="79"/>
    </location>
</feature>
<sequence>MRSPDDRSGAPRRLAGAMLTARRGGLDGLGDAAVTAPGGLAATPDTDGVAAPSGRRTMVLATLGFAASGVLVGALWAWMAPPIHLVVAMTRAGERVHEYLGTESEHFFDMPCLMLGLLSVLAVAAPVLAWQWRRLRGPGMVLGLVIGMVLAAALAAGVGAVLVLTRYGALDIDRVPLVGSPSIAYVVQAPPVFFGAGALQIALTLLWPAGVAALVYAVLAAASPHDDLGSSGSPYQPSTTVPTTPQAPVF</sequence>
<protein>
    <recommendedName>
        <fullName evidence="5">DUF2567 domain-containing protein</fullName>
    </recommendedName>
</protein>
<evidence type="ECO:0008006" key="5">
    <source>
        <dbReference type="Google" id="ProtNLM"/>
    </source>
</evidence>
<evidence type="ECO:0000313" key="4">
    <source>
        <dbReference type="Proteomes" id="UP000193040"/>
    </source>
</evidence>
<dbReference type="Proteomes" id="UP000193040">
    <property type="component" value="Unassembled WGS sequence"/>
</dbReference>
<feature type="transmembrane region" description="Helical" evidence="2">
    <location>
        <begin position="141"/>
        <end position="164"/>
    </location>
</feature>
<keyword evidence="4" id="KW-1185">Reference proteome</keyword>
<name>A0A1X0XYG0_MYCSI</name>
<proteinExistence type="predicted"/>
<feature type="region of interest" description="Disordered" evidence="1">
    <location>
        <begin position="230"/>
        <end position="250"/>
    </location>
</feature>
<comment type="caution">
    <text evidence="3">The sequence shown here is derived from an EMBL/GenBank/DDBJ whole genome shotgun (WGS) entry which is preliminary data.</text>
</comment>
<feature type="transmembrane region" description="Helical" evidence="2">
    <location>
        <begin position="192"/>
        <end position="219"/>
    </location>
</feature>
<dbReference type="Pfam" id="PF10821">
    <property type="entry name" value="DUF2567"/>
    <property type="match status" value="1"/>
</dbReference>
<evidence type="ECO:0000256" key="2">
    <source>
        <dbReference type="SAM" id="Phobius"/>
    </source>
</evidence>
<keyword evidence="2" id="KW-1133">Transmembrane helix</keyword>
<feature type="transmembrane region" description="Helical" evidence="2">
    <location>
        <begin position="107"/>
        <end position="129"/>
    </location>
</feature>
<organism evidence="3 4">
    <name type="scientific">Mycobacterium simiae</name>
    <name type="common">Mycobacterium habana</name>
    <dbReference type="NCBI Taxonomy" id="1784"/>
    <lineage>
        <taxon>Bacteria</taxon>
        <taxon>Bacillati</taxon>
        <taxon>Actinomycetota</taxon>
        <taxon>Actinomycetes</taxon>
        <taxon>Mycobacteriales</taxon>
        <taxon>Mycobacteriaceae</taxon>
        <taxon>Mycobacterium</taxon>
        <taxon>Mycobacterium simiae complex</taxon>
    </lineage>
</organism>
<evidence type="ECO:0000256" key="1">
    <source>
        <dbReference type="SAM" id="MobiDB-lite"/>
    </source>
</evidence>
<dbReference type="AlphaFoldDB" id="A0A1X0XYG0"/>
<keyword evidence="2" id="KW-0812">Transmembrane</keyword>
<gene>
    <name evidence="3" type="ORF">B5M45_20230</name>
</gene>
<dbReference type="STRING" id="1784.VC42_26145"/>
<keyword evidence="2" id="KW-0472">Membrane</keyword>
<accession>A0A1X0XYG0</accession>
<reference evidence="3 4" key="1">
    <citation type="submission" date="2017-03" db="EMBL/GenBank/DDBJ databases">
        <title>Genomic insights into Mycobacterium simiae human colonization.</title>
        <authorList>
            <person name="Steffani J.L."/>
            <person name="Brunck M.E."/>
            <person name="Cruz E."/>
            <person name="Montiel R."/>
            <person name="Barona F."/>
        </authorList>
    </citation>
    <scope>NUCLEOTIDE SEQUENCE [LARGE SCALE GENOMIC DNA]</scope>
    <source>
        <strain evidence="3 4">MsiGto</strain>
    </source>
</reference>